<reference evidence="2" key="1">
    <citation type="submission" date="2020-07" db="EMBL/GenBank/DDBJ databases">
        <authorList>
            <person name="Nieuwenhuis M."/>
            <person name="Van De Peppel L.J.J."/>
        </authorList>
    </citation>
    <scope>NUCLEOTIDE SEQUENCE</scope>
    <source>
        <strain evidence="2">AP01</strain>
        <tissue evidence="2">Mycelium</tissue>
    </source>
</reference>
<reference evidence="2" key="2">
    <citation type="submission" date="2021-10" db="EMBL/GenBank/DDBJ databases">
        <title>Phylogenomics reveals ancestral predisposition of the termite-cultivated fungus Termitomyces towards a domesticated lifestyle.</title>
        <authorList>
            <person name="Auxier B."/>
            <person name="Grum-Grzhimaylo A."/>
            <person name="Cardenas M.E."/>
            <person name="Lodge J.D."/>
            <person name="Laessoe T."/>
            <person name="Pedersen O."/>
            <person name="Smith M.E."/>
            <person name="Kuyper T.W."/>
            <person name="Franco-Molano E.A."/>
            <person name="Baroni T.J."/>
            <person name="Aanen D.K."/>
        </authorList>
    </citation>
    <scope>NUCLEOTIDE SEQUENCE</scope>
    <source>
        <strain evidence="2">AP01</strain>
        <tissue evidence="2">Mycelium</tissue>
    </source>
</reference>
<feature type="region of interest" description="Disordered" evidence="1">
    <location>
        <begin position="1"/>
        <end position="38"/>
    </location>
</feature>
<comment type="caution">
    <text evidence="2">The sequence shown here is derived from an EMBL/GenBank/DDBJ whole genome shotgun (WGS) entry which is preliminary data.</text>
</comment>
<accession>A0A9P7GBM9</accession>
<sequence>MVANAGAGSPDIGSVILQSQYSHRSQPATPPPPPTLKDARYVRRETTRHVNDAVIMRAELGEIKDILEHTVSIHRNAMAEYREMSVLRREVEISIFQRMKNERDLWDGTGNMAEQDREPWEQLLKESEEFKVERKKEARRKEFEEWMAKEGANRENEARQVRLAAQAREATDDTPEGSTGSKRKRPVAVDEEE</sequence>
<gene>
    <name evidence="2" type="ORF">DXG03_001463</name>
</gene>
<protein>
    <submittedName>
        <fullName evidence="2">Uncharacterized protein</fullName>
    </submittedName>
</protein>
<dbReference type="OrthoDB" id="3270863at2759"/>
<feature type="compositionally biased region" description="Basic and acidic residues" evidence="1">
    <location>
        <begin position="145"/>
        <end position="160"/>
    </location>
</feature>
<evidence type="ECO:0000313" key="3">
    <source>
        <dbReference type="Proteomes" id="UP000775547"/>
    </source>
</evidence>
<evidence type="ECO:0000256" key="1">
    <source>
        <dbReference type="SAM" id="MobiDB-lite"/>
    </source>
</evidence>
<feature type="region of interest" description="Disordered" evidence="1">
    <location>
        <begin position="145"/>
        <end position="193"/>
    </location>
</feature>
<feature type="compositionally biased region" description="Polar residues" evidence="1">
    <location>
        <begin position="16"/>
        <end position="26"/>
    </location>
</feature>
<name>A0A9P7GBM9_9AGAR</name>
<keyword evidence="3" id="KW-1185">Reference proteome</keyword>
<evidence type="ECO:0000313" key="2">
    <source>
        <dbReference type="EMBL" id="KAG5647093.1"/>
    </source>
</evidence>
<proteinExistence type="predicted"/>
<dbReference type="Proteomes" id="UP000775547">
    <property type="component" value="Unassembled WGS sequence"/>
</dbReference>
<dbReference type="EMBL" id="JABCKV010000013">
    <property type="protein sequence ID" value="KAG5647093.1"/>
    <property type="molecule type" value="Genomic_DNA"/>
</dbReference>
<dbReference type="AlphaFoldDB" id="A0A9P7GBM9"/>
<organism evidence="2 3">
    <name type="scientific">Asterophora parasitica</name>
    <dbReference type="NCBI Taxonomy" id="117018"/>
    <lineage>
        <taxon>Eukaryota</taxon>
        <taxon>Fungi</taxon>
        <taxon>Dikarya</taxon>
        <taxon>Basidiomycota</taxon>
        <taxon>Agaricomycotina</taxon>
        <taxon>Agaricomycetes</taxon>
        <taxon>Agaricomycetidae</taxon>
        <taxon>Agaricales</taxon>
        <taxon>Tricholomatineae</taxon>
        <taxon>Lyophyllaceae</taxon>
        <taxon>Asterophora</taxon>
    </lineage>
</organism>